<accession>K3Z2N9</accession>
<reference evidence="2" key="1">
    <citation type="journal article" date="2012" name="Nat. Biotechnol.">
        <title>Reference genome sequence of the model plant Setaria.</title>
        <authorList>
            <person name="Bennetzen J.L."/>
            <person name="Schmutz J."/>
            <person name="Wang H."/>
            <person name="Percifield R."/>
            <person name="Hawkins J."/>
            <person name="Pontaroli A.C."/>
            <person name="Estep M."/>
            <person name="Feng L."/>
            <person name="Vaughn J.N."/>
            <person name="Grimwood J."/>
            <person name="Jenkins J."/>
            <person name="Barry K."/>
            <person name="Lindquist E."/>
            <person name="Hellsten U."/>
            <person name="Deshpande S."/>
            <person name="Wang X."/>
            <person name="Wu X."/>
            <person name="Mitros T."/>
            <person name="Triplett J."/>
            <person name="Yang X."/>
            <person name="Ye C.Y."/>
            <person name="Mauro-Herrera M."/>
            <person name="Wang L."/>
            <person name="Li P."/>
            <person name="Sharma M."/>
            <person name="Sharma R."/>
            <person name="Ronald P.C."/>
            <person name="Panaud O."/>
            <person name="Kellogg E.A."/>
            <person name="Brutnell T.P."/>
            <person name="Doust A.N."/>
            <person name="Tuskan G.A."/>
            <person name="Rokhsar D."/>
            <person name="Devos K.M."/>
        </authorList>
    </citation>
    <scope>NUCLEOTIDE SEQUENCE [LARGE SCALE GENOMIC DNA]</scope>
    <source>
        <strain evidence="2">cv. Yugu1</strain>
    </source>
</reference>
<dbReference type="InParanoid" id="K3Z2N9"/>
<organism evidence="1 2">
    <name type="scientific">Setaria italica</name>
    <name type="common">Foxtail millet</name>
    <name type="synonym">Panicum italicum</name>
    <dbReference type="NCBI Taxonomy" id="4555"/>
    <lineage>
        <taxon>Eukaryota</taxon>
        <taxon>Viridiplantae</taxon>
        <taxon>Streptophyta</taxon>
        <taxon>Embryophyta</taxon>
        <taxon>Tracheophyta</taxon>
        <taxon>Spermatophyta</taxon>
        <taxon>Magnoliopsida</taxon>
        <taxon>Liliopsida</taxon>
        <taxon>Poales</taxon>
        <taxon>Poaceae</taxon>
        <taxon>PACMAD clade</taxon>
        <taxon>Panicoideae</taxon>
        <taxon>Panicodae</taxon>
        <taxon>Paniceae</taxon>
        <taxon>Cenchrinae</taxon>
        <taxon>Setaria</taxon>
    </lineage>
</organism>
<keyword evidence="2" id="KW-1185">Reference proteome</keyword>
<name>K3Z2N9_SETIT</name>
<reference evidence="1" key="2">
    <citation type="submission" date="2018-08" db="UniProtKB">
        <authorList>
            <consortium name="EnsemblPlants"/>
        </authorList>
    </citation>
    <scope>IDENTIFICATION</scope>
    <source>
        <strain evidence="1">Yugu1</strain>
    </source>
</reference>
<protein>
    <submittedName>
        <fullName evidence="1">Uncharacterized protein</fullName>
    </submittedName>
</protein>
<evidence type="ECO:0000313" key="2">
    <source>
        <dbReference type="Proteomes" id="UP000004995"/>
    </source>
</evidence>
<dbReference type="AlphaFoldDB" id="K3Z2N9"/>
<dbReference type="HOGENOM" id="CLU_2927068_0_0_1"/>
<proteinExistence type="predicted"/>
<dbReference type="EnsemblPlants" id="KQK85837">
    <property type="protein sequence ID" value="KQK85837"/>
    <property type="gene ID" value="SETIT_020807mg"/>
</dbReference>
<dbReference type="Proteomes" id="UP000004995">
    <property type="component" value="Unassembled WGS sequence"/>
</dbReference>
<evidence type="ECO:0000313" key="1">
    <source>
        <dbReference type="EnsemblPlants" id="KQK85837"/>
    </source>
</evidence>
<sequence>MESPGKTIFLIISWSESPSGNWTLVSSKSLPSADSILSFIISISNVWAWICSLRPKTCPAL</sequence>
<dbReference type="Gramene" id="KQK85837">
    <property type="protein sequence ID" value="KQK85837"/>
    <property type="gene ID" value="SETIT_020807mg"/>
</dbReference>